<dbReference type="GO" id="GO:0016116">
    <property type="term" value="P:carotenoid metabolic process"/>
    <property type="evidence" value="ECO:0007669"/>
    <property type="project" value="InterPro"/>
</dbReference>
<sequence>MAIGPTFQRWAGADAREYAQRKEAEKTRLIGVLERRFPGFSGAVRYAEVATPRTIERYTMKNGGAVAGPKQMLGQHMFKRLHTKSEFHNLYCRGESTVMGTGTPTVTTSGLSAANAVLKKRGLTPFVYDKNQKNYVRQIPLPFTKEQLYADQPEPLRSVLRAAMRCRFCEHPTCCGRAGADIPGIMRRVAVGNLAGAIKCYRAHPVDESTLQEYEKRCIRSLEGGIPVEISRVIAAILEDFT</sequence>
<accession>A0A645B1F4</accession>
<evidence type="ECO:0000313" key="1">
    <source>
        <dbReference type="EMBL" id="MPM59285.1"/>
    </source>
</evidence>
<dbReference type="PANTHER" id="PTHR46313">
    <property type="match status" value="1"/>
</dbReference>
<dbReference type="InterPro" id="IPR045892">
    <property type="entry name" value="CrtISO-like"/>
</dbReference>
<comment type="caution">
    <text evidence="1">The sequence shown here is derived from an EMBL/GenBank/DDBJ whole genome shotgun (WGS) entry which is preliminary data.</text>
</comment>
<dbReference type="EMBL" id="VSSQ01017213">
    <property type="protein sequence ID" value="MPM59285.1"/>
    <property type="molecule type" value="Genomic_DNA"/>
</dbReference>
<reference evidence="1" key="1">
    <citation type="submission" date="2019-08" db="EMBL/GenBank/DDBJ databases">
        <authorList>
            <person name="Kucharzyk K."/>
            <person name="Murdoch R.W."/>
            <person name="Higgins S."/>
            <person name="Loffler F."/>
        </authorList>
    </citation>
    <scope>NUCLEOTIDE SEQUENCE</scope>
</reference>
<dbReference type="PANTHER" id="PTHR46313:SF3">
    <property type="entry name" value="PROLYCOPENE ISOMERASE, CHLOROPLASTIC"/>
    <property type="match status" value="1"/>
</dbReference>
<proteinExistence type="predicted"/>
<dbReference type="AlphaFoldDB" id="A0A645B1F4"/>
<protein>
    <submittedName>
        <fullName evidence="1">Uncharacterized protein</fullName>
    </submittedName>
</protein>
<organism evidence="1">
    <name type="scientific">bioreactor metagenome</name>
    <dbReference type="NCBI Taxonomy" id="1076179"/>
    <lineage>
        <taxon>unclassified sequences</taxon>
        <taxon>metagenomes</taxon>
        <taxon>ecological metagenomes</taxon>
    </lineage>
</organism>
<name>A0A645B1F4_9ZZZZ</name>
<gene>
    <name evidence="1" type="ORF">SDC9_106125</name>
</gene>